<dbReference type="EMBL" id="JBHFFA010000002">
    <property type="protein sequence ID" value="KAL2645195.1"/>
    <property type="molecule type" value="Genomic_DNA"/>
</dbReference>
<dbReference type="Pfam" id="PF03399">
    <property type="entry name" value="SAC3_GANP"/>
    <property type="match status" value="1"/>
</dbReference>
<evidence type="ECO:0000256" key="1">
    <source>
        <dbReference type="ARBA" id="ARBA00038443"/>
    </source>
</evidence>
<dbReference type="InterPro" id="IPR005062">
    <property type="entry name" value="SAC3/GANP/THP3_conserved"/>
</dbReference>
<dbReference type="PANTHER" id="PTHR12436:SF3">
    <property type="entry name" value="GERMINAL-CENTER ASSOCIATED NUCLEAR PROTEIN"/>
    <property type="match status" value="1"/>
</dbReference>
<comment type="similarity">
    <text evidence="1">Belongs to the SAC3 family.</text>
</comment>
<dbReference type="PANTHER" id="PTHR12436">
    <property type="entry name" value="80 KDA MCM3-ASSOCIATED PROTEIN"/>
    <property type="match status" value="1"/>
</dbReference>
<reference evidence="3 4" key="1">
    <citation type="submission" date="2024-09" db="EMBL/GenBank/DDBJ databases">
        <title>Chromosome-scale assembly of Riccia fluitans.</title>
        <authorList>
            <person name="Paukszto L."/>
            <person name="Sawicki J."/>
            <person name="Karawczyk K."/>
            <person name="Piernik-Szablinska J."/>
            <person name="Szczecinska M."/>
            <person name="Mazdziarz M."/>
        </authorList>
    </citation>
    <scope>NUCLEOTIDE SEQUENCE [LARGE SCALE GENOMIC DNA]</scope>
    <source>
        <strain evidence="3">Rf_01</strain>
        <tissue evidence="3">Aerial parts of the thallus</tissue>
    </source>
</reference>
<dbReference type="Gene3D" id="1.25.40.990">
    <property type="match status" value="1"/>
</dbReference>
<evidence type="ECO:0000259" key="2">
    <source>
        <dbReference type="PROSITE" id="PS50250"/>
    </source>
</evidence>
<dbReference type="InterPro" id="IPR045107">
    <property type="entry name" value="SAC3/GANP/THP3"/>
</dbReference>
<proteinExistence type="inferred from homology"/>
<dbReference type="InterPro" id="IPR000717">
    <property type="entry name" value="PCI_dom"/>
</dbReference>
<comment type="caution">
    <text evidence="3">The sequence shown here is derived from an EMBL/GenBank/DDBJ whole genome shotgun (WGS) entry which is preliminary data.</text>
</comment>
<keyword evidence="4" id="KW-1185">Reference proteome</keyword>
<gene>
    <name evidence="3" type="ORF">R1flu_012782</name>
</gene>
<evidence type="ECO:0000313" key="3">
    <source>
        <dbReference type="EMBL" id="KAL2645195.1"/>
    </source>
</evidence>
<dbReference type="PROSITE" id="PS50250">
    <property type="entry name" value="PCI"/>
    <property type="match status" value="1"/>
</dbReference>
<evidence type="ECO:0000313" key="4">
    <source>
        <dbReference type="Proteomes" id="UP001605036"/>
    </source>
</evidence>
<protein>
    <recommendedName>
        <fullName evidence="2">PCI domain-containing protein</fullName>
    </recommendedName>
</protein>
<accession>A0ABD1ZBK2</accession>
<dbReference type="AlphaFoldDB" id="A0ABD1ZBK2"/>
<sequence>MDGGEDDEALLPHIVGTCPDMCPLAERQQRKRSRDWAVFECVDGDFQRASDHLAIKKFRRTVTVSEISPSDIRPLPVLWKTLQHLLQLLDSQNFPFESIHSFVLDRTRAIRQELGIQRIRDPLSATIHEEVVRFHILSQHELLHNKERTSRSKQIDTYLNLEQLYKCLLSLLDLYATLRGGEHENEAEFYAYYVLLNLGNNGHFQAKAPLSLWLSSVPPRVLRSPPMQFAREALRCYRSDNFVGFFRLVKKATYLQACLMELSFDAVRATALAALNVAEYKHHPFPLEELGALLLLDETQAGELCAYYGLRTGSQKVDDQEKQCLLVKQSQFKEPEHHERTSAPPYHCSPLIVSKRSSSLFEEVKGRKV</sequence>
<name>A0ABD1ZBK2_9MARC</name>
<organism evidence="3 4">
    <name type="scientific">Riccia fluitans</name>
    <dbReference type="NCBI Taxonomy" id="41844"/>
    <lineage>
        <taxon>Eukaryota</taxon>
        <taxon>Viridiplantae</taxon>
        <taxon>Streptophyta</taxon>
        <taxon>Embryophyta</taxon>
        <taxon>Marchantiophyta</taxon>
        <taxon>Marchantiopsida</taxon>
        <taxon>Marchantiidae</taxon>
        <taxon>Marchantiales</taxon>
        <taxon>Ricciaceae</taxon>
        <taxon>Riccia</taxon>
    </lineage>
</organism>
<feature type="domain" description="PCI" evidence="2">
    <location>
        <begin position="163"/>
        <end position="340"/>
    </location>
</feature>
<dbReference type="Proteomes" id="UP001605036">
    <property type="component" value="Unassembled WGS sequence"/>
</dbReference>